<reference evidence="3" key="1">
    <citation type="submission" date="2020-10" db="EMBL/GenBank/DDBJ databases">
        <authorList>
            <person name="Roach M.J.R."/>
        </authorList>
    </citation>
    <scope>NUCLEOTIDE SEQUENCE</scope>
    <source>
        <strain evidence="3">CBS 1945</strain>
    </source>
</reference>
<dbReference type="InterPro" id="IPR058933">
    <property type="entry name" value="YMC020W-like_ab_hydrolase"/>
</dbReference>
<feature type="region of interest" description="Disordered" evidence="1">
    <location>
        <begin position="27"/>
        <end position="87"/>
    </location>
</feature>
<evidence type="ECO:0000256" key="1">
    <source>
        <dbReference type="SAM" id="MobiDB-lite"/>
    </source>
</evidence>
<evidence type="ECO:0000313" key="4">
    <source>
        <dbReference type="Proteomes" id="UP000662931"/>
    </source>
</evidence>
<dbReference type="Proteomes" id="UP000662931">
    <property type="component" value="Chromosome 2"/>
</dbReference>
<dbReference type="OrthoDB" id="5598028at2759"/>
<protein>
    <recommendedName>
        <fullName evidence="2">YMC020W-like alpha/beta hydrolase domain-containing protein</fullName>
    </recommendedName>
</protein>
<feature type="compositionally biased region" description="Basic and acidic residues" evidence="1">
    <location>
        <begin position="27"/>
        <end position="37"/>
    </location>
</feature>
<dbReference type="Pfam" id="PF26147">
    <property type="entry name" value="AB_HYDROLASE_YMC0-YMC35"/>
    <property type="match status" value="1"/>
</dbReference>
<dbReference type="PANTHER" id="PTHR47349:SF1">
    <property type="entry name" value="AER328WP"/>
    <property type="match status" value="1"/>
</dbReference>
<dbReference type="PANTHER" id="PTHR47349">
    <property type="entry name" value="CHROMOSOME 8, WHOLE GENOME SHOTGUN SEQUENCE"/>
    <property type="match status" value="1"/>
</dbReference>
<evidence type="ECO:0000259" key="2">
    <source>
        <dbReference type="Pfam" id="PF26147"/>
    </source>
</evidence>
<proteinExistence type="predicted"/>
<feature type="compositionally biased region" description="Polar residues" evidence="1">
    <location>
        <begin position="101"/>
        <end position="111"/>
    </location>
</feature>
<dbReference type="InterPro" id="IPR058934">
    <property type="entry name" value="YMC020W-like"/>
</dbReference>
<gene>
    <name evidence="3" type="ORF">FOA43_002226</name>
</gene>
<feature type="region of interest" description="Disordered" evidence="1">
    <location>
        <begin position="165"/>
        <end position="203"/>
    </location>
</feature>
<feature type="compositionally biased region" description="Basic and acidic residues" evidence="1">
    <location>
        <begin position="112"/>
        <end position="128"/>
    </location>
</feature>
<feature type="compositionally biased region" description="Basic and acidic residues" evidence="1">
    <location>
        <begin position="64"/>
        <end position="75"/>
    </location>
</feature>
<dbReference type="KEGG" id="bnn:FOA43_002226"/>
<sequence>MKLSKPFVLKAVQSVNKDFHKRIELMKQTKQNVKPEDSAVPENEADGPEIVPEIPGNNDTEELENSKKRKLEDPPVTKATNLDLLETNSTERRMSWAFWNSSAESKQQSTDSSDKVKSNVKEEVAKEPLKDRSHSWSFWVSKHEQAVYPFQPNVIVRSTATKFDAAKSEPSGPVSGPIPGSVMGPVSGPASGPVSGSVLESGSQSVREMSKKRENKRPNLIVPSFRETLPPSTAFTTLVSGIKRAKVMLGYTGERQKHLYRRNTAKIFKRVLIIGVHGFFPTRVLRRFIGEPTGTSMKLAQVAEGAVLSWASDNNMEVEIQKIALEKEGKIFDRVDFFYEVLKQSAEDIKQADFIFVCAHSQGTPVSIMLMSKLLEYGIIDEDKRIGILGMAGINNGPFYGMEQSLLVRAYSTFENESMLELFQFQNFESLQSRKYLESVRNLVCHNTKITYVGSIDDQLVPLYSSIASHVKHPNIYKAVYIDGGSDTPDFVARILKISCMLQNLGYSDHDVIKEISYALAGPLTGGGHSNIYNDINVYKLALNFTMKTEDAEIAIEEPVLFKSFDLKKLGSNPFNLPWCVRGLFFEAMRKLYRGNHEIEMVFKEFDEWNPESKALKDLKYRLNGIKAKL</sequence>
<feature type="compositionally biased region" description="Low complexity" evidence="1">
    <location>
        <begin position="170"/>
        <end position="198"/>
    </location>
</feature>
<accession>A0A875S545</accession>
<keyword evidence="4" id="KW-1185">Reference proteome</keyword>
<dbReference type="RefSeq" id="XP_038778454.1">
    <property type="nucleotide sequence ID" value="XM_038922526.1"/>
</dbReference>
<dbReference type="AlphaFoldDB" id="A0A875S545"/>
<organism evidence="3 4">
    <name type="scientific">Eeniella nana</name>
    <name type="common">Yeast</name>
    <name type="synonym">Brettanomyces nanus</name>
    <dbReference type="NCBI Taxonomy" id="13502"/>
    <lineage>
        <taxon>Eukaryota</taxon>
        <taxon>Fungi</taxon>
        <taxon>Dikarya</taxon>
        <taxon>Ascomycota</taxon>
        <taxon>Saccharomycotina</taxon>
        <taxon>Pichiomycetes</taxon>
        <taxon>Pichiales</taxon>
        <taxon>Pichiaceae</taxon>
        <taxon>Brettanomyces</taxon>
    </lineage>
</organism>
<feature type="region of interest" description="Disordered" evidence="1">
    <location>
        <begin position="101"/>
        <end position="128"/>
    </location>
</feature>
<dbReference type="GeneID" id="62195627"/>
<feature type="domain" description="YMC020W-like alpha/beta hydrolase" evidence="2">
    <location>
        <begin position="223"/>
        <end position="587"/>
    </location>
</feature>
<evidence type="ECO:0000313" key="3">
    <source>
        <dbReference type="EMBL" id="QPG74889.1"/>
    </source>
</evidence>
<name>A0A875S545_EENNA</name>
<dbReference type="EMBL" id="CP064813">
    <property type="protein sequence ID" value="QPG74889.1"/>
    <property type="molecule type" value="Genomic_DNA"/>
</dbReference>